<dbReference type="STRING" id="568872.GA0070624_3506"/>
<keyword evidence="2" id="KW-1185">Reference proteome</keyword>
<dbReference type="Proteomes" id="UP000199413">
    <property type="component" value="Unassembled WGS sequence"/>
</dbReference>
<reference evidence="2" key="1">
    <citation type="submission" date="2016-06" db="EMBL/GenBank/DDBJ databases">
        <authorList>
            <person name="Varghese N."/>
            <person name="Submissions Spin"/>
        </authorList>
    </citation>
    <scope>NUCLEOTIDE SEQUENCE [LARGE SCALE GENOMIC DNA]</scope>
    <source>
        <strain evidence="2">DSM 45431</strain>
    </source>
</reference>
<proteinExistence type="predicted"/>
<dbReference type="EMBL" id="FMHV01000002">
    <property type="protein sequence ID" value="SCL27460.1"/>
    <property type="molecule type" value="Genomic_DNA"/>
</dbReference>
<evidence type="ECO:0000313" key="1">
    <source>
        <dbReference type="EMBL" id="SCL27460.1"/>
    </source>
</evidence>
<accession>A0A1C6SD87</accession>
<dbReference type="AlphaFoldDB" id="A0A1C6SD87"/>
<evidence type="ECO:0000313" key="2">
    <source>
        <dbReference type="Proteomes" id="UP000199413"/>
    </source>
</evidence>
<gene>
    <name evidence="1" type="ORF">GA0070624_3506</name>
</gene>
<protein>
    <submittedName>
        <fullName evidence="1">Uncharacterized protein</fullName>
    </submittedName>
</protein>
<dbReference type="RefSeq" id="WP_091342386.1">
    <property type="nucleotide sequence ID" value="NZ_FMHV01000002.1"/>
</dbReference>
<name>A0A1C6SD87_9ACTN</name>
<sequence length="85" mass="9234">MSTQGKSDTPDESIYRRAIEAAIEADPEIRKDMEGADVDAMAKDPAFRAAVDFVWRERGKTVAVTQVIGHVPAGGTILGYQADRI</sequence>
<organism evidence="1 2">
    <name type="scientific">Micromonospora rhizosphaerae</name>
    <dbReference type="NCBI Taxonomy" id="568872"/>
    <lineage>
        <taxon>Bacteria</taxon>
        <taxon>Bacillati</taxon>
        <taxon>Actinomycetota</taxon>
        <taxon>Actinomycetes</taxon>
        <taxon>Micromonosporales</taxon>
        <taxon>Micromonosporaceae</taxon>
        <taxon>Micromonospora</taxon>
    </lineage>
</organism>